<dbReference type="EC" id="3.6.1.22" evidence="4"/>
<dbReference type="AlphaFoldDB" id="A0A4Q2SNG2"/>
<organism evidence="12 13">
    <name type="scientific">Nocardioides zhouii</name>
    <dbReference type="NCBI Taxonomy" id="1168729"/>
    <lineage>
        <taxon>Bacteria</taxon>
        <taxon>Bacillati</taxon>
        <taxon>Actinomycetota</taxon>
        <taxon>Actinomycetes</taxon>
        <taxon>Propionibacteriales</taxon>
        <taxon>Nocardioidaceae</taxon>
        <taxon>Nocardioides</taxon>
    </lineage>
</organism>
<dbReference type="EMBL" id="SDWV01000016">
    <property type="protein sequence ID" value="RYC07296.1"/>
    <property type="molecule type" value="Genomic_DNA"/>
</dbReference>
<dbReference type="GO" id="GO:0006742">
    <property type="term" value="P:NADP+ catabolic process"/>
    <property type="evidence" value="ECO:0007669"/>
    <property type="project" value="TreeGrafter"/>
</dbReference>
<dbReference type="GO" id="GO:0110153">
    <property type="term" value="F:RNA NAD-cap (NMN-forming) hydrolase activity"/>
    <property type="evidence" value="ECO:0007669"/>
    <property type="project" value="RHEA"/>
</dbReference>
<evidence type="ECO:0000313" key="12">
    <source>
        <dbReference type="EMBL" id="RYC07296.1"/>
    </source>
</evidence>
<dbReference type="CDD" id="cd03429">
    <property type="entry name" value="NUDIX_NADH_pyrophosphatase_Nudt13"/>
    <property type="match status" value="1"/>
</dbReference>
<dbReference type="Proteomes" id="UP000291101">
    <property type="component" value="Unassembled WGS sequence"/>
</dbReference>
<dbReference type="GO" id="GO:0046872">
    <property type="term" value="F:metal ion binding"/>
    <property type="evidence" value="ECO:0007669"/>
    <property type="project" value="UniProtKB-KW"/>
</dbReference>
<keyword evidence="13" id="KW-1185">Reference proteome</keyword>
<dbReference type="GO" id="GO:0005829">
    <property type="term" value="C:cytosol"/>
    <property type="evidence" value="ECO:0007669"/>
    <property type="project" value="TreeGrafter"/>
</dbReference>
<dbReference type="OrthoDB" id="9791656at2"/>
<keyword evidence="8" id="KW-0520">NAD</keyword>
<dbReference type="GO" id="GO:0019677">
    <property type="term" value="P:NAD+ catabolic process"/>
    <property type="evidence" value="ECO:0007669"/>
    <property type="project" value="TreeGrafter"/>
</dbReference>
<dbReference type="PROSITE" id="PS00893">
    <property type="entry name" value="NUDIX_BOX"/>
    <property type="match status" value="1"/>
</dbReference>
<evidence type="ECO:0000256" key="3">
    <source>
        <dbReference type="ARBA" id="ARBA00009595"/>
    </source>
</evidence>
<dbReference type="InterPro" id="IPR015376">
    <property type="entry name" value="Znr_NADH_PPase"/>
</dbReference>
<reference evidence="12 13" key="1">
    <citation type="submission" date="2019-01" db="EMBL/GenBank/DDBJ databases">
        <title>Novel species of Nocardioides.</title>
        <authorList>
            <person name="Liu Q."/>
            <person name="X Y.-H."/>
        </authorList>
    </citation>
    <scope>NUCLEOTIDE SEQUENCE [LARGE SCALE GENOMIC DNA]</scope>
    <source>
        <strain evidence="12 13">HLT2-9</strain>
    </source>
</reference>
<comment type="similarity">
    <text evidence="3">Belongs to the Nudix hydrolase family. NudC subfamily.</text>
</comment>
<evidence type="ECO:0000256" key="9">
    <source>
        <dbReference type="ARBA" id="ARBA00023679"/>
    </source>
</evidence>
<dbReference type="Pfam" id="PF09297">
    <property type="entry name" value="Zn_ribbon_NUD"/>
    <property type="match status" value="1"/>
</dbReference>
<feature type="domain" description="Nudix hydrolase" evidence="11">
    <location>
        <begin position="128"/>
        <end position="255"/>
    </location>
</feature>
<dbReference type="PROSITE" id="PS51462">
    <property type="entry name" value="NUDIX"/>
    <property type="match status" value="1"/>
</dbReference>
<sequence>MSEPATRVLVVAGNRLRLADGSVEWVTPDRAPDGTRVLLGERDGVVHLAVIVGPDDAPGDPEEWVPLRAVLTALAEHDPDQAPLLMHAIGLAEWHHATRFCPRCGGDLVSRAAGHELRCTQCDRAQFPRTDPAVIMAITHGDGDDEAILLGRNRSWPPGRWSTLAGFCEPGETLEDAVRREVDEEVGVRVGEVAYFGSQPWPLPASLMLGFTGRALSTEIDVDGAEIEEARWWTRTELEAAAQSGELVVPRGVSISSSLIESWFGRPLEGPGWD</sequence>
<comment type="catalytic activity">
    <reaction evidence="9">
        <text>a 5'-end NAD(+)-phospho-ribonucleoside in mRNA + H2O = a 5'-end phospho-adenosine-phospho-ribonucleoside in mRNA + beta-nicotinamide D-ribonucleotide + 2 H(+)</text>
        <dbReference type="Rhea" id="RHEA:60876"/>
        <dbReference type="Rhea" id="RHEA-COMP:15698"/>
        <dbReference type="Rhea" id="RHEA-COMP:15719"/>
        <dbReference type="ChEBI" id="CHEBI:14649"/>
        <dbReference type="ChEBI" id="CHEBI:15377"/>
        <dbReference type="ChEBI" id="CHEBI:15378"/>
        <dbReference type="ChEBI" id="CHEBI:144029"/>
        <dbReference type="ChEBI" id="CHEBI:144051"/>
    </reaction>
    <physiologicalReaction direction="left-to-right" evidence="9">
        <dbReference type="Rhea" id="RHEA:60877"/>
    </physiologicalReaction>
</comment>
<comment type="cofactor">
    <cofactor evidence="2">
        <name>Zn(2+)</name>
        <dbReference type="ChEBI" id="CHEBI:29105"/>
    </cofactor>
</comment>
<dbReference type="InterPro" id="IPR020084">
    <property type="entry name" value="NUDIX_hydrolase_CS"/>
</dbReference>
<evidence type="ECO:0000256" key="5">
    <source>
        <dbReference type="ARBA" id="ARBA00022723"/>
    </source>
</evidence>
<dbReference type="InterPro" id="IPR049734">
    <property type="entry name" value="NudC-like_C"/>
</dbReference>
<dbReference type="InterPro" id="IPR015797">
    <property type="entry name" value="NUDIX_hydrolase-like_dom_sf"/>
</dbReference>
<dbReference type="Pfam" id="PF00293">
    <property type="entry name" value="NUDIX"/>
    <property type="match status" value="1"/>
</dbReference>
<dbReference type="PANTHER" id="PTHR42904:SF6">
    <property type="entry name" value="NAD-CAPPED RNA HYDROLASE NUDT12"/>
    <property type="match status" value="1"/>
</dbReference>
<evidence type="ECO:0000313" key="13">
    <source>
        <dbReference type="Proteomes" id="UP000291101"/>
    </source>
</evidence>
<dbReference type="InterPro" id="IPR000086">
    <property type="entry name" value="NUDIX_hydrolase_dom"/>
</dbReference>
<keyword evidence="6 10" id="KW-0378">Hydrolase</keyword>
<evidence type="ECO:0000256" key="4">
    <source>
        <dbReference type="ARBA" id="ARBA00012381"/>
    </source>
</evidence>
<comment type="caution">
    <text evidence="12">The sequence shown here is derived from an EMBL/GenBank/DDBJ whole genome shotgun (WGS) entry which is preliminary data.</text>
</comment>
<accession>A0A4Q2SNG2</accession>
<evidence type="ECO:0000256" key="2">
    <source>
        <dbReference type="ARBA" id="ARBA00001947"/>
    </source>
</evidence>
<dbReference type="PRINTS" id="PR00502">
    <property type="entry name" value="NUDIXFAMILY"/>
</dbReference>
<evidence type="ECO:0000256" key="10">
    <source>
        <dbReference type="RuleBase" id="RU003476"/>
    </source>
</evidence>
<gene>
    <name evidence="12" type="ORF">EUA94_15305</name>
</gene>
<dbReference type="InterPro" id="IPR020476">
    <property type="entry name" value="Nudix_hydrolase"/>
</dbReference>
<evidence type="ECO:0000256" key="6">
    <source>
        <dbReference type="ARBA" id="ARBA00022801"/>
    </source>
</evidence>
<dbReference type="InterPro" id="IPR050241">
    <property type="entry name" value="NAD-cap_RNA_hydrolase_NudC"/>
</dbReference>
<evidence type="ECO:0000256" key="1">
    <source>
        <dbReference type="ARBA" id="ARBA00001946"/>
    </source>
</evidence>
<evidence type="ECO:0000256" key="8">
    <source>
        <dbReference type="ARBA" id="ARBA00023027"/>
    </source>
</evidence>
<dbReference type="SUPFAM" id="SSF55811">
    <property type="entry name" value="Nudix"/>
    <property type="match status" value="1"/>
</dbReference>
<comment type="cofactor">
    <cofactor evidence="1">
        <name>Mg(2+)</name>
        <dbReference type="ChEBI" id="CHEBI:18420"/>
    </cofactor>
</comment>
<evidence type="ECO:0000259" key="11">
    <source>
        <dbReference type="PROSITE" id="PS51462"/>
    </source>
</evidence>
<dbReference type="PANTHER" id="PTHR42904">
    <property type="entry name" value="NUDIX HYDROLASE, NUDC SUBFAMILY"/>
    <property type="match status" value="1"/>
</dbReference>
<keyword evidence="7" id="KW-0460">Magnesium</keyword>
<dbReference type="GO" id="GO:0035529">
    <property type="term" value="F:NADH pyrophosphatase activity"/>
    <property type="evidence" value="ECO:0007669"/>
    <property type="project" value="TreeGrafter"/>
</dbReference>
<dbReference type="NCBIfam" id="NF001299">
    <property type="entry name" value="PRK00241.1"/>
    <property type="match status" value="1"/>
</dbReference>
<protein>
    <recommendedName>
        <fullName evidence="4">NAD(+) diphosphatase</fullName>
        <ecNumber evidence="4">3.6.1.22</ecNumber>
    </recommendedName>
</protein>
<name>A0A4Q2SNG2_9ACTN</name>
<dbReference type="Gene3D" id="3.90.79.20">
    <property type="match status" value="1"/>
</dbReference>
<evidence type="ECO:0000256" key="7">
    <source>
        <dbReference type="ARBA" id="ARBA00022842"/>
    </source>
</evidence>
<dbReference type="Gene3D" id="3.90.79.10">
    <property type="entry name" value="Nucleoside Triphosphate Pyrophosphohydrolase"/>
    <property type="match status" value="1"/>
</dbReference>
<keyword evidence="5" id="KW-0479">Metal-binding</keyword>
<proteinExistence type="inferred from homology"/>